<dbReference type="AlphaFoldDB" id="A0A1F4UJS6"/>
<dbReference type="InterPro" id="IPR031310">
    <property type="entry name" value="Ribosomal_uL5_N"/>
</dbReference>
<gene>
    <name evidence="5" type="primary">rplE</name>
    <name evidence="9" type="ORF">A2V49_00060</name>
</gene>
<evidence type="ECO:0000256" key="3">
    <source>
        <dbReference type="ARBA" id="ARBA00023274"/>
    </source>
</evidence>
<keyword evidence="2 5" id="KW-0689">Ribosomal protein</keyword>
<proteinExistence type="inferred from homology"/>
<accession>A0A1F4UJS6</accession>
<dbReference type="SUPFAM" id="SSF55282">
    <property type="entry name" value="RL5-like"/>
    <property type="match status" value="1"/>
</dbReference>
<evidence type="ECO:0000313" key="10">
    <source>
        <dbReference type="Proteomes" id="UP000178615"/>
    </source>
</evidence>
<evidence type="ECO:0000256" key="4">
    <source>
        <dbReference type="ARBA" id="ARBA00035245"/>
    </source>
</evidence>
<dbReference type="GO" id="GO:0003735">
    <property type="term" value="F:structural constituent of ribosome"/>
    <property type="evidence" value="ECO:0007669"/>
    <property type="project" value="InterPro"/>
</dbReference>
<dbReference type="InterPro" id="IPR031309">
    <property type="entry name" value="Ribosomal_uL5_C"/>
</dbReference>
<dbReference type="Proteomes" id="UP000178615">
    <property type="component" value="Unassembled WGS sequence"/>
</dbReference>
<evidence type="ECO:0000256" key="2">
    <source>
        <dbReference type="ARBA" id="ARBA00022980"/>
    </source>
</evidence>
<dbReference type="EMBL" id="MEUV01000046">
    <property type="protein sequence ID" value="OGC45169.1"/>
    <property type="molecule type" value="Genomic_DNA"/>
</dbReference>
<dbReference type="Pfam" id="PF00281">
    <property type="entry name" value="Ribosomal_L5"/>
    <property type="match status" value="1"/>
</dbReference>
<name>A0A1F4UJS6_UNCKA</name>
<evidence type="ECO:0000313" key="9">
    <source>
        <dbReference type="EMBL" id="OGC45169.1"/>
    </source>
</evidence>
<dbReference type="GO" id="GO:0005840">
    <property type="term" value="C:ribosome"/>
    <property type="evidence" value="ECO:0007669"/>
    <property type="project" value="UniProtKB-KW"/>
</dbReference>
<feature type="domain" description="Large ribosomal subunit protein uL5 C-terminal" evidence="8">
    <location>
        <begin position="84"/>
        <end position="176"/>
    </location>
</feature>
<dbReference type="GO" id="GO:1990904">
    <property type="term" value="C:ribonucleoprotein complex"/>
    <property type="evidence" value="ECO:0007669"/>
    <property type="project" value="UniProtKB-KW"/>
</dbReference>
<reference evidence="9 10" key="1">
    <citation type="journal article" date="2016" name="Nat. Commun.">
        <title>Thousands of microbial genomes shed light on interconnected biogeochemical processes in an aquifer system.</title>
        <authorList>
            <person name="Anantharaman K."/>
            <person name="Brown C.T."/>
            <person name="Hug L.A."/>
            <person name="Sharon I."/>
            <person name="Castelle C.J."/>
            <person name="Probst A.J."/>
            <person name="Thomas B.C."/>
            <person name="Singh A."/>
            <person name="Wilkins M.J."/>
            <person name="Karaoz U."/>
            <person name="Brodie E.L."/>
            <person name="Williams K.H."/>
            <person name="Hubbard S.S."/>
            <person name="Banfield J.F."/>
        </authorList>
    </citation>
    <scope>NUCLEOTIDE SEQUENCE [LARGE SCALE GENOMIC DNA]</scope>
</reference>
<dbReference type="PIRSF" id="PIRSF002161">
    <property type="entry name" value="Ribosomal_L5"/>
    <property type="match status" value="1"/>
</dbReference>
<dbReference type="Gene3D" id="3.30.1440.10">
    <property type="match status" value="1"/>
</dbReference>
<dbReference type="InterPro" id="IPR002132">
    <property type="entry name" value="Ribosomal_uL5"/>
</dbReference>
<comment type="subunit">
    <text evidence="5">Part of the 50S ribosomal subunit; part of the 5S rRNA/L5/L18/L25 subcomplex. Contacts the 5S rRNA and the P site tRNA. Forms a bridge to the 30S subunit in the 70S ribosome.</text>
</comment>
<organism evidence="9 10">
    <name type="scientific">candidate division WWE3 bacterium RBG_19FT_COMBO_34_6</name>
    <dbReference type="NCBI Taxonomy" id="1802612"/>
    <lineage>
        <taxon>Bacteria</taxon>
        <taxon>Katanobacteria</taxon>
    </lineage>
</organism>
<keyword evidence="5" id="KW-0694">RNA-binding</keyword>
<feature type="domain" description="Large ribosomal subunit protein uL5 N-terminal" evidence="7">
    <location>
        <begin position="24"/>
        <end position="79"/>
    </location>
</feature>
<comment type="similarity">
    <text evidence="1 5 6">Belongs to the universal ribosomal protein uL5 family.</text>
</comment>
<dbReference type="InterPro" id="IPR020930">
    <property type="entry name" value="Ribosomal_uL5_bac-type"/>
</dbReference>
<keyword evidence="5" id="KW-0820">tRNA-binding</keyword>
<dbReference type="NCBIfam" id="NF000585">
    <property type="entry name" value="PRK00010.1"/>
    <property type="match status" value="1"/>
</dbReference>
<dbReference type="GO" id="GO:0006412">
    <property type="term" value="P:translation"/>
    <property type="evidence" value="ECO:0007669"/>
    <property type="project" value="UniProtKB-UniRule"/>
</dbReference>
<evidence type="ECO:0000259" key="7">
    <source>
        <dbReference type="Pfam" id="PF00281"/>
    </source>
</evidence>
<dbReference type="FunFam" id="3.30.1440.10:FF:000001">
    <property type="entry name" value="50S ribosomal protein L5"/>
    <property type="match status" value="1"/>
</dbReference>
<evidence type="ECO:0000259" key="8">
    <source>
        <dbReference type="Pfam" id="PF00673"/>
    </source>
</evidence>
<evidence type="ECO:0000256" key="1">
    <source>
        <dbReference type="ARBA" id="ARBA00008553"/>
    </source>
</evidence>
<keyword evidence="3 5" id="KW-0687">Ribonucleoprotein</keyword>
<dbReference type="Pfam" id="PF00673">
    <property type="entry name" value="Ribosomal_L5_C"/>
    <property type="match status" value="1"/>
</dbReference>
<comment type="caution">
    <text evidence="9">The sequence shown here is derived from an EMBL/GenBank/DDBJ whole genome shotgun (WGS) entry which is preliminary data.</text>
</comment>
<protein>
    <recommendedName>
        <fullName evidence="4 5">Large ribosomal subunit protein uL5</fullName>
    </recommendedName>
</protein>
<dbReference type="GO" id="GO:0019843">
    <property type="term" value="F:rRNA binding"/>
    <property type="evidence" value="ECO:0007669"/>
    <property type="project" value="UniProtKB-UniRule"/>
</dbReference>
<dbReference type="GO" id="GO:0000049">
    <property type="term" value="F:tRNA binding"/>
    <property type="evidence" value="ECO:0007669"/>
    <property type="project" value="UniProtKB-UniRule"/>
</dbReference>
<sequence>MLRLKEKYNKIAGKLKKDQKLGSIMEVPRINKIVVNTGIGSFRDNRESVESFEKEFSEILGQKPYPRKARISVAGFKIKQGDLVGFTGTLRGDRMWAFLDKLIGTAIPRIRDFRGLENDKFDQDGNYSLGIKEHVIFPEINPNAVKGIRSLQITIVSTSKNKKLNKLVLENLGMPFKKEDL</sequence>
<evidence type="ECO:0000256" key="5">
    <source>
        <dbReference type="HAMAP-Rule" id="MF_01333"/>
    </source>
</evidence>
<comment type="function">
    <text evidence="5">This is 1 of the proteins that bind and probably mediate the attachment of the 5S RNA into the large ribosomal subunit, where it forms part of the central protuberance. In the 70S ribosome it contacts protein S13 of the 30S subunit (bridge B1b), connecting the 2 subunits; this bridge is implicated in subunit movement. Contacts the P site tRNA; the 5S rRNA and some of its associated proteins might help stabilize positioning of ribosome-bound tRNAs.</text>
</comment>
<keyword evidence="5" id="KW-0699">rRNA-binding</keyword>
<dbReference type="PANTHER" id="PTHR11994">
    <property type="entry name" value="60S RIBOSOMAL PROTEIN L11-RELATED"/>
    <property type="match status" value="1"/>
</dbReference>
<dbReference type="HAMAP" id="MF_01333_B">
    <property type="entry name" value="Ribosomal_uL5_B"/>
    <property type="match status" value="1"/>
</dbReference>
<evidence type="ECO:0000256" key="6">
    <source>
        <dbReference type="RuleBase" id="RU003930"/>
    </source>
</evidence>
<dbReference type="InterPro" id="IPR022803">
    <property type="entry name" value="Ribosomal_uL5_dom_sf"/>
</dbReference>